<evidence type="ECO:0000313" key="3">
    <source>
        <dbReference type="RefSeq" id="XP_017034755.1"/>
    </source>
</evidence>
<organism evidence="2 3">
    <name type="scientific">Drosophila kikkawai</name>
    <name type="common">Fruit fly</name>
    <dbReference type="NCBI Taxonomy" id="30033"/>
    <lineage>
        <taxon>Eukaryota</taxon>
        <taxon>Metazoa</taxon>
        <taxon>Ecdysozoa</taxon>
        <taxon>Arthropoda</taxon>
        <taxon>Hexapoda</taxon>
        <taxon>Insecta</taxon>
        <taxon>Pterygota</taxon>
        <taxon>Neoptera</taxon>
        <taxon>Endopterygota</taxon>
        <taxon>Diptera</taxon>
        <taxon>Brachycera</taxon>
        <taxon>Muscomorpha</taxon>
        <taxon>Ephydroidea</taxon>
        <taxon>Drosophilidae</taxon>
        <taxon>Drosophila</taxon>
        <taxon>Sophophora</taxon>
    </lineage>
</organism>
<name>A0A6P4J1G4_DROKI</name>
<accession>A0A6P4J1G4</accession>
<dbReference type="OrthoDB" id="10624033at2759"/>
<proteinExistence type="predicted"/>
<reference evidence="3" key="1">
    <citation type="submission" date="2025-08" db="UniProtKB">
        <authorList>
            <consortium name="RefSeq"/>
        </authorList>
    </citation>
    <scope>IDENTIFICATION</scope>
    <source>
        <strain evidence="3">14028-0561.14</strain>
        <tissue evidence="3">Whole fly</tissue>
    </source>
</reference>
<feature type="compositionally biased region" description="Basic and acidic residues" evidence="1">
    <location>
        <begin position="41"/>
        <end position="52"/>
    </location>
</feature>
<feature type="compositionally biased region" description="Polar residues" evidence="1">
    <location>
        <begin position="30"/>
        <end position="40"/>
    </location>
</feature>
<dbReference type="AlphaFoldDB" id="A0A6P4J1G4"/>
<evidence type="ECO:0000313" key="2">
    <source>
        <dbReference type="Proteomes" id="UP001652661"/>
    </source>
</evidence>
<dbReference type="Proteomes" id="UP001652661">
    <property type="component" value="Chromosome X"/>
</dbReference>
<keyword evidence="2" id="KW-1185">Reference proteome</keyword>
<feature type="compositionally biased region" description="Basic and acidic residues" evidence="1">
    <location>
        <begin position="150"/>
        <end position="164"/>
    </location>
</feature>
<feature type="region of interest" description="Disordered" evidence="1">
    <location>
        <begin position="1"/>
        <end position="164"/>
    </location>
</feature>
<protein>
    <submittedName>
        <fullName evidence="3">Uncharacterized protein</fullName>
    </submittedName>
</protein>
<dbReference type="RefSeq" id="XP_017034755.1">
    <property type="nucleotide sequence ID" value="XM_017179266.3"/>
</dbReference>
<gene>
    <name evidence="3" type="primary">LOC108083476</name>
</gene>
<feature type="compositionally biased region" description="Basic and acidic residues" evidence="1">
    <location>
        <begin position="7"/>
        <end position="27"/>
    </location>
</feature>
<evidence type="ECO:0000256" key="1">
    <source>
        <dbReference type="SAM" id="MobiDB-lite"/>
    </source>
</evidence>
<sequence length="164" mass="17997">MDGFSKMTKELQKKEEKQPDVGIEVKAEATCNTEGVQMQNTEEKTSADDKVSGKLLGKRAGKPSPTDIEQDLKKKKMESKAQDVAKAGSSKGEGKASKKKKKQEQEVFNVPQTPPRANDGPAPTTPEGRQQPPPINPIYTPARPKTKSRLIKDEPLLEDSTKLD</sequence>
<dbReference type="GeneID" id="108083476"/>